<name>A0ABU1R102_9BACT</name>
<organism evidence="7 8">
    <name type="scientific">Dyadobacter fermentans</name>
    <dbReference type="NCBI Taxonomy" id="94254"/>
    <lineage>
        <taxon>Bacteria</taxon>
        <taxon>Pseudomonadati</taxon>
        <taxon>Bacteroidota</taxon>
        <taxon>Cytophagia</taxon>
        <taxon>Cytophagales</taxon>
        <taxon>Spirosomataceae</taxon>
        <taxon>Dyadobacter</taxon>
    </lineage>
</organism>
<dbReference type="InterPro" id="IPR003764">
    <property type="entry name" value="GlcNAc_6-P_deAcase"/>
</dbReference>
<dbReference type="GO" id="GO:0008448">
    <property type="term" value="F:N-acetylglucosamine-6-phosphate deacetylase activity"/>
    <property type="evidence" value="ECO:0007669"/>
    <property type="project" value="UniProtKB-EC"/>
</dbReference>
<dbReference type="PIRSF" id="PIRSF038994">
    <property type="entry name" value="NagA"/>
    <property type="match status" value="1"/>
</dbReference>
<proteinExistence type="inferred from homology"/>
<gene>
    <name evidence="7" type="ORF">J2W84_004089</name>
</gene>
<dbReference type="InterPro" id="IPR032466">
    <property type="entry name" value="Metal_Hydrolase"/>
</dbReference>
<dbReference type="EC" id="3.5.1.25" evidence="7"/>
<dbReference type="InterPro" id="IPR011059">
    <property type="entry name" value="Metal-dep_hydrolase_composite"/>
</dbReference>
<dbReference type="NCBIfam" id="TIGR00221">
    <property type="entry name" value="nagA"/>
    <property type="match status" value="1"/>
</dbReference>
<evidence type="ECO:0000256" key="1">
    <source>
        <dbReference type="ARBA" id="ARBA00010716"/>
    </source>
</evidence>
<comment type="similarity">
    <text evidence="1 5">Belongs to the metallo-dependent hydrolases superfamily. NagA family.</text>
</comment>
<accession>A0ABU1R102</accession>
<keyword evidence="8" id="KW-1185">Reference proteome</keyword>
<dbReference type="PANTHER" id="PTHR11113:SF14">
    <property type="entry name" value="N-ACETYLGLUCOSAMINE-6-PHOSPHATE DEACETYLASE"/>
    <property type="match status" value="1"/>
</dbReference>
<evidence type="ECO:0000256" key="4">
    <source>
        <dbReference type="ARBA" id="ARBA00023277"/>
    </source>
</evidence>
<dbReference type="Gene3D" id="3.20.20.140">
    <property type="entry name" value="Metal-dependent hydrolases"/>
    <property type="match status" value="1"/>
</dbReference>
<feature type="domain" description="Amidohydrolase-related" evidence="6">
    <location>
        <begin position="47"/>
        <end position="359"/>
    </location>
</feature>
<keyword evidence="2" id="KW-0479">Metal-binding</keyword>
<protein>
    <submittedName>
        <fullName evidence="7">N-acetylglucosamine-6-phosphate deacetylase</fullName>
        <ecNumber evidence="7">3.5.1.25</ecNumber>
    </submittedName>
</protein>
<evidence type="ECO:0000256" key="5">
    <source>
        <dbReference type="PIRNR" id="PIRNR038994"/>
    </source>
</evidence>
<dbReference type="InterPro" id="IPR006680">
    <property type="entry name" value="Amidohydro-rel"/>
</dbReference>
<evidence type="ECO:0000256" key="3">
    <source>
        <dbReference type="ARBA" id="ARBA00022801"/>
    </source>
</evidence>
<keyword evidence="4 5" id="KW-0119">Carbohydrate metabolism</keyword>
<evidence type="ECO:0000313" key="7">
    <source>
        <dbReference type="EMBL" id="MDR6807038.1"/>
    </source>
</evidence>
<dbReference type="PANTHER" id="PTHR11113">
    <property type="entry name" value="N-ACETYLGLUCOSAMINE-6-PHOSPHATE DEACETYLASE"/>
    <property type="match status" value="1"/>
</dbReference>
<dbReference type="SUPFAM" id="SSF51556">
    <property type="entry name" value="Metallo-dependent hydrolases"/>
    <property type="match status" value="1"/>
</dbReference>
<dbReference type="EMBL" id="JAVDTI010000004">
    <property type="protein sequence ID" value="MDR6807038.1"/>
    <property type="molecule type" value="Genomic_DNA"/>
</dbReference>
<reference evidence="7 8" key="1">
    <citation type="submission" date="2023-07" db="EMBL/GenBank/DDBJ databases">
        <title>Sorghum-associated microbial communities from plants grown in Nebraska, USA.</title>
        <authorList>
            <person name="Schachtman D."/>
        </authorList>
    </citation>
    <scope>NUCLEOTIDE SEQUENCE [LARGE SCALE GENOMIC DNA]</scope>
    <source>
        <strain evidence="7 8">BE57</strain>
    </source>
</reference>
<evidence type="ECO:0000313" key="8">
    <source>
        <dbReference type="Proteomes" id="UP001264980"/>
    </source>
</evidence>
<evidence type="ECO:0000256" key="2">
    <source>
        <dbReference type="ARBA" id="ARBA00022723"/>
    </source>
</evidence>
<dbReference type="Pfam" id="PF01979">
    <property type="entry name" value="Amidohydro_1"/>
    <property type="match status" value="1"/>
</dbReference>
<comment type="caution">
    <text evidence="7">The sequence shown here is derived from an EMBL/GenBank/DDBJ whole genome shotgun (WGS) entry which is preliminary data.</text>
</comment>
<dbReference type="Gene3D" id="2.30.40.10">
    <property type="entry name" value="Urease, subunit C, domain 1"/>
    <property type="match status" value="1"/>
</dbReference>
<dbReference type="Proteomes" id="UP001264980">
    <property type="component" value="Unassembled WGS sequence"/>
</dbReference>
<dbReference type="RefSeq" id="WP_309986835.1">
    <property type="nucleotide sequence ID" value="NZ_JAVDTI010000004.1"/>
</dbReference>
<keyword evidence="3 5" id="KW-0378">Hydrolase</keyword>
<evidence type="ECO:0000259" key="6">
    <source>
        <dbReference type="Pfam" id="PF01979"/>
    </source>
</evidence>
<sequence>MSTQFFAEKVFTGKELLFNQIIVVENGRIRSVEGGTPKTGMPQVTNLAPGLFDSHINGGEQFYFTERADEETIDDIYQASVKTGAAYVLPTLITSPHDNILKGIEATRSYMARNPDSGVLGMHLEGPFLNPIKRGAHLASFVRKPTNPELEEIIRYGKDVIRLITIAPEMFTEDQLQMLLESGITVSAGHSNATYAEAMTAFDQGIQLVTHLYNAMSAFGHRAPGLVGATFDTESVYAPVIIDGTHCDFGAASVAYKIKGDKLFLISDALFLGQKVTQFKWGEFDASLKDGKYINSDGNLAGATISLGDAVRNAVEIIGIPVQEAIEMATIRPATALGIQDKIGSISPGYPAVFTTFDDNLQTFEVLRYQVL</sequence>